<dbReference type="HOGENOM" id="CLU_2968982_0_0_11"/>
<protein>
    <submittedName>
        <fullName evidence="1">Uncharacterized protein</fullName>
    </submittedName>
</protein>
<reference evidence="1 2" key="1">
    <citation type="submission" date="2009-01" db="EMBL/GenBank/DDBJ databases">
        <authorList>
            <person name="Qin X."/>
            <person name="Bachman B."/>
            <person name="Battles P."/>
            <person name="Bell A."/>
            <person name="Bess C."/>
            <person name="Bickham C."/>
            <person name="Chaboub L."/>
            <person name="Chen D."/>
            <person name="Coyle M."/>
            <person name="Deiros D.R."/>
            <person name="Dinh H."/>
            <person name="Forbes L."/>
            <person name="Fowler G."/>
            <person name="Francisco L."/>
            <person name="Fu Q."/>
            <person name="Gubbala S."/>
            <person name="Hale W."/>
            <person name="Han Y."/>
            <person name="Hemphill L."/>
            <person name="Highlander S.K."/>
            <person name="Hirani K."/>
            <person name="Hogues M."/>
            <person name="Jackson L."/>
            <person name="Jakkamsetti A."/>
            <person name="Javaid M."/>
            <person name="Jiang H."/>
            <person name="Korchina V."/>
            <person name="Kovar C."/>
            <person name="Lara F."/>
            <person name="Lee S."/>
            <person name="Mata R."/>
            <person name="Mathew T."/>
            <person name="Moen C."/>
            <person name="Morales K."/>
            <person name="Munidasa M."/>
            <person name="Nazareth L."/>
            <person name="Ngo R."/>
            <person name="Nguyen L."/>
            <person name="Okwuonu G."/>
            <person name="Ongeri F."/>
            <person name="Patil S."/>
            <person name="Petrosino J."/>
            <person name="Pham C."/>
            <person name="Pham P."/>
            <person name="Pu L.-L."/>
            <person name="Puazo M."/>
            <person name="Raj R."/>
            <person name="Reid J."/>
            <person name="Rouhana J."/>
            <person name="Saada N."/>
            <person name="Shang Y."/>
            <person name="Simmons D."/>
            <person name="Thornton R."/>
            <person name="Warren J."/>
            <person name="Weissenberger G."/>
            <person name="Zhang J."/>
            <person name="Zhang L."/>
            <person name="Zhou C."/>
            <person name="Zhu D."/>
            <person name="Muzny D."/>
            <person name="Worley K."/>
            <person name="Gibbs R."/>
        </authorList>
    </citation>
    <scope>NUCLEOTIDE SEQUENCE [LARGE SCALE GENOMIC DNA]</scope>
    <source>
        <strain evidence="1 2">DSM 15434</strain>
    </source>
</reference>
<dbReference type="AlphaFoldDB" id="C0W544"/>
<evidence type="ECO:0000313" key="2">
    <source>
        <dbReference type="Proteomes" id="UP000004778"/>
    </source>
</evidence>
<proteinExistence type="predicted"/>
<name>C0W544_9ACTO</name>
<dbReference type="Proteomes" id="UP000004778">
    <property type="component" value="Unassembled WGS sequence"/>
</dbReference>
<keyword evidence="2" id="KW-1185">Reference proteome</keyword>
<evidence type="ECO:0000313" key="1">
    <source>
        <dbReference type="EMBL" id="EEH66153.1"/>
    </source>
</evidence>
<gene>
    <name evidence="1" type="ORF">HMPREF0058_0988</name>
</gene>
<accession>C0W544</accession>
<dbReference type="RefSeq" id="WP_006547955.1">
    <property type="nucleotide sequence ID" value="NZ_DS999574.1"/>
</dbReference>
<comment type="caution">
    <text evidence="1">The sequence shown here is derived from an EMBL/GenBank/DDBJ whole genome shotgun (WGS) entry which is preliminary data.</text>
</comment>
<sequence length="58" mass="6391">MNGTATGDARLLPTPTLTDSTAYVFLPLNQSSLMEMILRHDNLVQAVQDAMWQPVYPG</sequence>
<organism evidence="1 2">
    <name type="scientific">Actinomyces urogenitalis DSM 15434</name>
    <dbReference type="NCBI Taxonomy" id="525246"/>
    <lineage>
        <taxon>Bacteria</taxon>
        <taxon>Bacillati</taxon>
        <taxon>Actinomycetota</taxon>
        <taxon>Actinomycetes</taxon>
        <taxon>Actinomycetales</taxon>
        <taxon>Actinomycetaceae</taxon>
        <taxon>Actinomyces</taxon>
    </lineage>
</organism>
<dbReference type="EMBL" id="ACFH01000063">
    <property type="protein sequence ID" value="EEH66153.1"/>
    <property type="molecule type" value="Genomic_DNA"/>
</dbReference>